<name>A0A814LZQ1_9BILA</name>
<dbReference type="InterPro" id="IPR000719">
    <property type="entry name" value="Prot_kinase_dom"/>
</dbReference>
<dbReference type="Proteomes" id="UP000663829">
    <property type="component" value="Unassembled WGS sequence"/>
</dbReference>
<dbReference type="InterPro" id="IPR011009">
    <property type="entry name" value="Kinase-like_dom_sf"/>
</dbReference>
<evidence type="ECO:0000313" key="4">
    <source>
        <dbReference type="EMBL" id="CAF1069905.1"/>
    </source>
</evidence>
<evidence type="ECO:0000313" key="6">
    <source>
        <dbReference type="Proteomes" id="UP000663829"/>
    </source>
</evidence>
<dbReference type="PANTHER" id="PTHR24055">
    <property type="entry name" value="MITOGEN-ACTIVATED PROTEIN KINASE"/>
    <property type="match status" value="1"/>
</dbReference>
<keyword evidence="1" id="KW-0547">Nucleotide-binding</keyword>
<protein>
    <recommendedName>
        <fullName evidence="3">Protein kinase domain-containing protein</fullName>
    </recommendedName>
</protein>
<dbReference type="SMART" id="SM00220">
    <property type="entry name" value="S_TKc"/>
    <property type="match status" value="1"/>
</dbReference>
<gene>
    <name evidence="4" type="ORF">GPM918_LOCUS17219</name>
    <name evidence="5" type="ORF">SRO942_LOCUS17218</name>
</gene>
<comment type="caution">
    <text evidence="4">The sequence shown here is derived from an EMBL/GenBank/DDBJ whole genome shotgun (WGS) entry which is preliminary data.</text>
</comment>
<evidence type="ECO:0000313" key="5">
    <source>
        <dbReference type="EMBL" id="CAF3837138.1"/>
    </source>
</evidence>
<dbReference type="SUPFAM" id="SSF56112">
    <property type="entry name" value="Protein kinase-like (PK-like)"/>
    <property type="match status" value="1"/>
</dbReference>
<sequence>MESTEKDVKARIALAWVAFRKLQSILRSPKPTVKFKIRLFNAAFGTLWYRAPELLLNCSRYNPSIDIWSCGCVFGEMIHGEPLFNGNDFLQVFKKIFCLVGLPTKERMKWIPKDQYDLISQFYKTPLTMRTFDTLFASHFPIDQEAIQLLTNLLQVNPVERYTIEQAMGHSYFKNIFINENDDNENESDEKLNFSKFDQLNDLNDIKQLIYDERKHTINKRIW</sequence>
<feature type="domain" description="Protein kinase" evidence="3">
    <location>
        <begin position="1"/>
        <end position="173"/>
    </location>
</feature>
<organism evidence="4 6">
    <name type="scientific">Didymodactylos carnosus</name>
    <dbReference type="NCBI Taxonomy" id="1234261"/>
    <lineage>
        <taxon>Eukaryota</taxon>
        <taxon>Metazoa</taxon>
        <taxon>Spiralia</taxon>
        <taxon>Gnathifera</taxon>
        <taxon>Rotifera</taxon>
        <taxon>Eurotatoria</taxon>
        <taxon>Bdelloidea</taxon>
        <taxon>Philodinida</taxon>
        <taxon>Philodinidae</taxon>
        <taxon>Didymodactylos</taxon>
    </lineage>
</organism>
<dbReference type="OrthoDB" id="192887at2759"/>
<dbReference type="Proteomes" id="UP000681722">
    <property type="component" value="Unassembled WGS sequence"/>
</dbReference>
<accession>A0A814LZQ1</accession>
<dbReference type="Gene3D" id="1.10.510.10">
    <property type="entry name" value="Transferase(Phosphotransferase) domain 1"/>
    <property type="match status" value="1"/>
</dbReference>
<dbReference type="PROSITE" id="PS50011">
    <property type="entry name" value="PROTEIN_KINASE_DOM"/>
    <property type="match status" value="1"/>
</dbReference>
<proteinExistence type="predicted"/>
<dbReference type="EMBL" id="CAJOBC010004684">
    <property type="protein sequence ID" value="CAF3837138.1"/>
    <property type="molecule type" value="Genomic_DNA"/>
</dbReference>
<evidence type="ECO:0000259" key="3">
    <source>
        <dbReference type="PROSITE" id="PS50011"/>
    </source>
</evidence>
<reference evidence="4" key="1">
    <citation type="submission" date="2021-02" db="EMBL/GenBank/DDBJ databases">
        <authorList>
            <person name="Nowell W R."/>
        </authorList>
    </citation>
    <scope>NUCLEOTIDE SEQUENCE</scope>
</reference>
<dbReference type="AlphaFoldDB" id="A0A814LZQ1"/>
<dbReference type="InterPro" id="IPR050117">
    <property type="entry name" value="MAPK"/>
</dbReference>
<evidence type="ECO:0000256" key="1">
    <source>
        <dbReference type="ARBA" id="ARBA00022741"/>
    </source>
</evidence>
<evidence type="ECO:0000256" key="2">
    <source>
        <dbReference type="ARBA" id="ARBA00022840"/>
    </source>
</evidence>
<dbReference type="EMBL" id="CAJNOQ010004684">
    <property type="protein sequence ID" value="CAF1069905.1"/>
    <property type="molecule type" value="Genomic_DNA"/>
</dbReference>
<dbReference type="Pfam" id="PF00069">
    <property type="entry name" value="Pkinase"/>
    <property type="match status" value="1"/>
</dbReference>
<keyword evidence="2" id="KW-0067">ATP-binding</keyword>
<dbReference type="Gene3D" id="3.30.200.20">
    <property type="entry name" value="Phosphorylase Kinase, domain 1"/>
    <property type="match status" value="1"/>
</dbReference>
<dbReference type="GO" id="GO:0004672">
    <property type="term" value="F:protein kinase activity"/>
    <property type="evidence" value="ECO:0007669"/>
    <property type="project" value="InterPro"/>
</dbReference>
<keyword evidence="6" id="KW-1185">Reference proteome</keyword>
<dbReference type="GO" id="GO:0005524">
    <property type="term" value="F:ATP binding"/>
    <property type="evidence" value="ECO:0007669"/>
    <property type="project" value="UniProtKB-KW"/>
</dbReference>